<evidence type="ECO:0000313" key="2">
    <source>
        <dbReference type="Proteomes" id="UP001139095"/>
    </source>
</evidence>
<dbReference type="EMBL" id="JAJATW010000004">
    <property type="protein sequence ID" value="MCB5161181.1"/>
    <property type="molecule type" value="Genomic_DNA"/>
</dbReference>
<gene>
    <name evidence="1" type="ORF">LG368_04615</name>
</gene>
<evidence type="ECO:0000313" key="1">
    <source>
        <dbReference type="EMBL" id="MCB5161181.1"/>
    </source>
</evidence>
<organism evidence="1 2">
    <name type="scientific">Marinomonas algarum</name>
    <dbReference type="NCBI Taxonomy" id="2883105"/>
    <lineage>
        <taxon>Bacteria</taxon>
        <taxon>Pseudomonadati</taxon>
        <taxon>Pseudomonadota</taxon>
        <taxon>Gammaproteobacteria</taxon>
        <taxon>Oceanospirillales</taxon>
        <taxon>Oceanospirillaceae</taxon>
        <taxon>Marinomonas</taxon>
    </lineage>
</organism>
<name>A0A9X1IMR9_9GAMM</name>
<dbReference type="RefSeq" id="WP_226753561.1">
    <property type="nucleotide sequence ID" value="NZ_JAJATW010000004.1"/>
</dbReference>
<protein>
    <submittedName>
        <fullName evidence="1">Uncharacterized protein</fullName>
    </submittedName>
</protein>
<sequence length="51" mass="6003">MPYLPLPQALIESVQTVLFDRLDAGRLTRWQQAYQAETVDLRYFFHSGWSS</sequence>
<reference evidence="1" key="1">
    <citation type="submission" date="2021-10" db="EMBL/GenBank/DDBJ databases">
        <title>Marinomonas pontica sp. nov., isolated from the Black Sea.</title>
        <authorList>
            <person name="Zhao L.-H."/>
            <person name="Xue J.-H."/>
        </authorList>
    </citation>
    <scope>NUCLEOTIDE SEQUENCE</scope>
    <source>
        <strain evidence="1">E8</strain>
    </source>
</reference>
<proteinExistence type="predicted"/>
<accession>A0A9X1IMR9</accession>
<keyword evidence="2" id="KW-1185">Reference proteome</keyword>
<dbReference type="AlphaFoldDB" id="A0A9X1IMR9"/>
<dbReference type="Proteomes" id="UP001139095">
    <property type="component" value="Unassembled WGS sequence"/>
</dbReference>
<comment type="caution">
    <text evidence="1">The sequence shown here is derived from an EMBL/GenBank/DDBJ whole genome shotgun (WGS) entry which is preliminary data.</text>
</comment>